<dbReference type="RefSeq" id="WP_229156672.1">
    <property type="nucleotide sequence ID" value="NZ_JAJEWP010000001.1"/>
</dbReference>
<proteinExistence type="predicted"/>
<dbReference type="PANTHER" id="PTHR43280">
    <property type="entry name" value="ARAC-FAMILY TRANSCRIPTIONAL REGULATOR"/>
    <property type="match status" value="1"/>
</dbReference>
<keyword evidence="3" id="KW-0804">Transcription</keyword>
<dbReference type="SUPFAM" id="SSF46689">
    <property type="entry name" value="Homeodomain-like"/>
    <property type="match status" value="1"/>
</dbReference>
<evidence type="ECO:0000256" key="4">
    <source>
        <dbReference type="SAM" id="Phobius"/>
    </source>
</evidence>
<feature type="transmembrane region" description="Helical" evidence="4">
    <location>
        <begin position="87"/>
        <end position="107"/>
    </location>
</feature>
<dbReference type="PROSITE" id="PS00041">
    <property type="entry name" value="HTH_ARAC_FAMILY_1"/>
    <property type="match status" value="1"/>
</dbReference>
<name>A0ABS8G2Q5_9ALTE</name>
<feature type="transmembrane region" description="Helical" evidence="4">
    <location>
        <begin position="31"/>
        <end position="51"/>
    </location>
</feature>
<feature type="transmembrane region" description="Helical" evidence="4">
    <location>
        <begin position="196"/>
        <end position="214"/>
    </location>
</feature>
<dbReference type="InterPro" id="IPR018062">
    <property type="entry name" value="HTH_AraC-typ_CS"/>
</dbReference>
<dbReference type="Pfam" id="PF12833">
    <property type="entry name" value="HTH_18"/>
    <property type="match status" value="1"/>
</dbReference>
<feature type="transmembrane region" description="Helical" evidence="4">
    <location>
        <begin position="166"/>
        <end position="184"/>
    </location>
</feature>
<dbReference type="EMBL" id="JAJEWP010000001">
    <property type="protein sequence ID" value="MCC2614753.1"/>
    <property type="molecule type" value="Genomic_DNA"/>
</dbReference>
<dbReference type="PROSITE" id="PS01124">
    <property type="entry name" value="HTH_ARAC_FAMILY_2"/>
    <property type="match status" value="1"/>
</dbReference>
<keyword evidence="4" id="KW-1133">Transmembrane helix</keyword>
<dbReference type="InterPro" id="IPR018060">
    <property type="entry name" value="HTH_AraC"/>
</dbReference>
<evidence type="ECO:0000313" key="7">
    <source>
        <dbReference type="Proteomes" id="UP001520878"/>
    </source>
</evidence>
<dbReference type="Proteomes" id="UP001520878">
    <property type="component" value="Unassembled WGS sequence"/>
</dbReference>
<keyword evidence="7" id="KW-1185">Reference proteome</keyword>
<dbReference type="SMART" id="SM00342">
    <property type="entry name" value="HTH_ARAC"/>
    <property type="match status" value="1"/>
</dbReference>
<feature type="transmembrane region" description="Helical" evidence="4">
    <location>
        <begin position="57"/>
        <end position="75"/>
    </location>
</feature>
<accession>A0ABS8G2Q5</accession>
<dbReference type="Gene3D" id="1.10.10.60">
    <property type="entry name" value="Homeodomain-like"/>
    <property type="match status" value="1"/>
</dbReference>
<dbReference type="PANTHER" id="PTHR43280:SF29">
    <property type="entry name" value="ARAC-FAMILY TRANSCRIPTIONAL REGULATOR"/>
    <property type="match status" value="1"/>
</dbReference>
<dbReference type="InterPro" id="IPR009057">
    <property type="entry name" value="Homeodomain-like_sf"/>
</dbReference>
<feature type="transmembrane region" description="Helical" evidence="4">
    <location>
        <begin position="6"/>
        <end position="24"/>
    </location>
</feature>
<organism evidence="6 7">
    <name type="scientific">Fluctibacter halophilus</name>
    <dbReference type="NCBI Taxonomy" id="226011"/>
    <lineage>
        <taxon>Bacteria</taxon>
        <taxon>Pseudomonadati</taxon>
        <taxon>Pseudomonadota</taxon>
        <taxon>Gammaproteobacteria</taxon>
        <taxon>Alteromonadales</taxon>
        <taxon>Alteromonadaceae</taxon>
        <taxon>Fluctibacter</taxon>
    </lineage>
</organism>
<gene>
    <name evidence="6" type="ORF">LJ739_00675</name>
</gene>
<feature type="transmembrane region" description="Helical" evidence="4">
    <location>
        <begin position="127"/>
        <end position="145"/>
    </location>
</feature>
<protein>
    <submittedName>
        <fullName evidence="6">AraC family transcriptional regulator</fullName>
    </submittedName>
</protein>
<comment type="caution">
    <text evidence="6">The sequence shown here is derived from an EMBL/GenBank/DDBJ whole genome shotgun (WGS) entry which is preliminary data.</text>
</comment>
<keyword evidence="1" id="KW-0805">Transcription regulation</keyword>
<keyword evidence="2" id="KW-0238">DNA-binding</keyword>
<evidence type="ECO:0000256" key="1">
    <source>
        <dbReference type="ARBA" id="ARBA00023015"/>
    </source>
</evidence>
<evidence type="ECO:0000256" key="3">
    <source>
        <dbReference type="ARBA" id="ARBA00023163"/>
    </source>
</evidence>
<reference evidence="6 7" key="1">
    <citation type="submission" date="2021-10" db="EMBL/GenBank/DDBJ databases">
        <title>Draft genome of Aestuariibacter halophilus JC2043.</title>
        <authorList>
            <person name="Emsley S.A."/>
            <person name="Pfannmuller K.M."/>
            <person name="Ushijima B."/>
            <person name="Saw J.H."/>
            <person name="Videau P."/>
        </authorList>
    </citation>
    <scope>NUCLEOTIDE SEQUENCE [LARGE SCALE GENOMIC DNA]</scope>
    <source>
        <strain evidence="6 7">JC2043</strain>
    </source>
</reference>
<keyword evidence="4" id="KW-0472">Membrane</keyword>
<feature type="domain" description="HTH araC/xylS-type" evidence="5">
    <location>
        <begin position="244"/>
        <end position="348"/>
    </location>
</feature>
<keyword evidence="4" id="KW-0812">Transmembrane</keyword>
<sequence length="368" mass="40931">MENLPLPELQLLTALGLLISQLWVRNKQPLHLLFALFCGSMAVCAAQNLTAGQVGNFSYLIAMCSIATCNGYWLVSRAMFRGASGLALRHYLVAGSVGLMIIALQGLAWSQNALADSPLMINNAHQAVGKLLGLVSSTLLMLTLWEGCRGLRHLSGQQRRQRYVFLASYCGALLISTVGITLFTTPENQPYLREQINALCAVQIMLVTQGLIVWRARNQSTTTPTAQPKPVQRADQEDLHLAGQIREQLIEQQLYLQHQLRVSDLARVLDEPEYRVSRVMREQLQAQNFNHYVNGLRIQHAKTLLAESANTHWPIVVIGMESGFASVGPFTRAFKAFVGQTPNQYRQACLQRNQATYACSLSPEQISR</sequence>
<evidence type="ECO:0000313" key="6">
    <source>
        <dbReference type="EMBL" id="MCC2614753.1"/>
    </source>
</evidence>
<evidence type="ECO:0000256" key="2">
    <source>
        <dbReference type="ARBA" id="ARBA00023125"/>
    </source>
</evidence>
<evidence type="ECO:0000259" key="5">
    <source>
        <dbReference type="PROSITE" id="PS01124"/>
    </source>
</evidence>